<dbReference type="Proteomes" id="UP000316621">
    <property type="component" value="Chromosome 1"/>
</dbReference>
<evidence type="ECO:0000313" key="4">
    <source>
        <dbReference type="Proteomes" id="UP000316621"/>
    </source>
</evidence>
<feature type="domain" description="Transposase-associated" evidence="2">
    <location>
        <begin position="8"/>
        <end position="49"/>
    </location>
</feature>
<organism evidence="3 4">
    <name type="scientific">Papaver somniferum</name>
    <name type="common">Opium poppy</name>
    <dbReference type="NCBI Taxonomy" id="3469"/>
    <lineage>
        <taxon>Eukaryota</taxon>
        <taxon>Viridiplantae</taxon>
        <taxon>Streptophyta</taxon>
        <taxon>Embryophyta</taxon>
        <taxon>Tracheophyta</taxon>
        <taxon>Spermatophyta</taxon>
        <taxon>Magnoliopsida</taxon>
        <taxon>Ranunculales</taxon>
        <taxon>Papaveraceae</taxon>
        <taxon>Papaveroideae</taxon>
        <taxon>Papaver</taxon>
    </lineage>
</organism>
<feature type="region of interest" description="Disordered" evidence="1">
    <location>
        <begin position="68"/>
        <end position="106"/>
    </location>
</feature>
<accession>A0A4Y7I909</accession>
<protein>
    <recommendedName>
        <fullName evidence="2">Transposase-associated domain-containing protein</fullName>
    </recommendedName>
</protein>
<gene>
    <name evidence="3" type="ORF">C5167_038254</name>
</gene>
<evidence type="ECO:0000256" key="1">
    <source>
        <dbReference type="SAM" id="MobiDB-lite"/>
    </source>
</evidence>
<reference evidence="3 4" key="1">
    <citation type="journal article" date="2018" name="Science">
        <title>The opium poppy genome and morphinan production.</title>
        <authorList>
            <person name="Guo L."/>
            <person name="Winzer T."/>
            <person name="Yang X."/>
            <person name="Li Y."/>
            <person name="Ning Z."/>
            <person name="He Z."/>
            <person name="Teodor R."/>
            <person name="Lu Y."/>
            <person name="Bowser T.A."/>
            <person name="Graham I.A."/>
            <person name="Ye K."/>
        </authorList>
    </citation>
    <scope>NUCLEOTIDE SEQUENCE [LARGE SCALE GENOMIC DNA]</scope>
    <source>
        <strain evidence="4">cv. HN1</strain>
        <tissue evidence="3">Leaves</tissue>
    </source>
</reference>
<dbReference type="InterPro" id="IPR029480">
    <property type="entry name" value="Transpos_assoc"/>
</dbReference>
<dbReference type="Gramene" id="RZC45314">
    <property type="protein sequence ID" value="RZC45314"/>
    <property type="gene ID" value="C5167_038254"/>
</dbReference>
<name>A0A4Y7I909_PAPSO</name>
<feature type="compositionally biased region" description="Low complexity" evidence="1">
    <location>
        <begin position="75"/>
        <end position="93"/>
    </location>
</feature>
<evidence type="ECO:0000313" key="3">
    <source>
        <dbReference type="EMBL" id="RZC45314.1"/>
    </source>
</evidence>
<dbReference type="Pfam" id="PF13963">
    <property type="entry name" value="Transpos_assoc"/>
    <property type="match status" value="1"/>
</dbReference>
<keyword evidence="4" id="KW-1185">Reference proteome</keyword>
<dbReference type="AlphaFoldDB" id="A0A4Y7I909"/>
<evidence type="ECO:0000259" key="2">
    <source>
        <dbReference type="Pfam" id="PF13963"/>
    </source>
</evidence>
<proteinExistence type="predicted"/>
<dbReference type="EMBL" id="CM010715">
    <property type="protein sequence ID" value="RZC45314.1"/>
    <property type="molecule type" value="Genomic_DNA"/>
</dbReference>
<sequence length="140" mass="15781">MSVRPPNKEWMGAERQSPEFLEGVQCFIRFTKDTLWADRLFLCPCSKCLFAYSIGLLMFRMTEGSTTTLCPRGNSPPLNWSPSSPRRSPILSESSHDERSLGSQPDGTVLIDDSHLALNSPDNEMRTFMKFIDELSLGFA</sequence>